<proteinExistence type="predicted"/>
<evidence type="ECO:0000313" key="1">
    <source>
        <dbReference type="EMBL" id="XDU71407.1"/>
    </source>
</evidence>
<dbReference type="AlphaFoldDB" id="A0AB39VQ23"/>
<reference evidence="1" key="1">
    <citation type="submission" date="2024-07" db="EMBL/GenBank/DDBJ databases">
        <authorList>
            <person name="Biller S.J."/>
        </authorList>
    </citation>
    <scope>NUCLEOTIDE SEQUENCE</scope>
    <source>
        <strain evidence="1">WC2420</strain>
    </source>
</reference>
<dbReference type="RefSeq" id="WP_369788667.1">
    <property type="nucleotide sequence ID" value="NZ_CP165628.1"/>
</dbReference>
<dbReference type="EMBL" id="CP165628">
    <property type="protein sequence ID" value="XDU71407.1"/>
    <property type="molecule type" value="Genomic_DNA"/>
</dbReference>
<sequence length="62" mass="6873">MDDQKTLFGSKVHSISDVTFVSDFKIEFLDRTAAQVATIHANKQNQVGVKISLNMFVGDSNK</sequence>
<accession>A0AB39VQ23</accession>
<organism evidence="1">
    <name type="scientific">Rouxiella sp. WC2420</name>
    <dbReference type="NCBI Taxonomy" id="3234145"/>
    <lineage>
        <taxon>Bacteria</taxon>
        <taxon>Pseudomonadati</taxon>
        <taxon>Pseudomonadota</taxon>
        <taxon>Gammaproteobacteria</taxon>
        <taxon>Enterobacterales</taxon>
        <taxon>Yersiniaceae</taxon>
        <taxon>Rouxiella</taxon>
    </lineage>
</organism>
<name>A0AB39VQ23_9GAMM</name>
<protein>
    <submittedName>
        <fullName evidence="1">Uncharacterized protein</fullName>
    </submittedName>
</protein>
<gene>
    <name evidence="1" type="ORF">AB3G37_17910</name>
</gene>